<evidence type="ECO:0008006" key="3">
    <source>
        <dbReference type="Google" id="ProtNLM"/>
    </source>
</evidence>
<keyword evidence="2" id="KW-1185">Reference proteome</keyword>
<dbReference type="Gene3D" id="3.40.50.1860">
    <property type="match status" value="1"/>
</dbReference>
<dbReference type="EMBL" id="JACIBT010000001">
    <property type="protein sequence ID" value="MBB3667225.1"/>
    <property type="molecule type" value="Genomic_DNA"/>
</dbReference>
<dbReference type="GO" id="GO:0016855">
    <property type="term" value="F:racemase and epimerase activity, acting on amino acids and derivatives"/>
    <property type="evidence" value="ECO:0007669"/>
    <property type="project" value="InterPro"/>
</dbReference>
<name>A0A7W5TQE2_9MICC</name>
<dbReference type="Proteomes" id="UP000547528">
    <property type="component" value="Unassembled WGS sequence"/>
</dbReference>
<dbReference type="AlphaFoldDB" id="A0A7W5TQE2"/>
<protein>
    <recommendedName>
        <fullName evidence="3">Aspartate racemase</fullName>
    </recommendedName>
</protein>
<dbReference type="InterPro" id="IPR001920">
    <property type="entry name" value="Asp/Glu_race"/>
</dbReference>
<proteinExistence type="predicted"/>
<organism evidence="1 2">
    <name type="scientific">Garicola koreensis</name>
    <dbReference type="NCBI Taxonomy" id="1262554"/>
    <lineage>
        <taxon>Bacteria</taxon>
        <taxon>Bacillati</taxon>
        <taxon>Actinomycetota</taxon>
        <taxon>Actinomycetes</taxon>
        <taxon>Micrococcales</taxon>
        <taxon>Micrococcaceae</taxon>
        <taxon>Garicola</taxon>
    </lineage>
</organism>
<comment type="caution">
    <text evidence="1">The sequence shown here is derived from an EMBL/GenBank/DDBJ whole genome shotgun (WGS) entry which is preliminary data.</text>
</comment>
<dbReference type="SUPFAM" id="SSF53681">
    <property type="entry name" value="Aspartate/glutamate racemase"/>
    <property type="match status" value="1"/>
</dbReference>
<dbReference type="RefSeq" id="WP_221205978.1">
    <property type="nucleotide sequence ID" value="NZ_JACIBT010000001.1"/>
</dbReference>
<evidence type="ECO:0000313" key="1">
    <source>
        <dbReference type="EMBL" id="MBB3667225.1"/>
    </source>
</evidence>
<sequence>MIEREPQGGVVSNQDSEQAPLVGILGGMGPAATVDFYSKLIAATPAVTDQEHLRVMI</sequence>
<evidence type="ECO:0000313" key="2">
    <source>
        <dbReference type="Proteomes" id="UP000547528"/>
    </source>
</evidence>
<gene>
    <name evidence="1" type="ORF">FHX47_000818</name>
</gene>
<accession>A0A7W5TQE2</accession>
<reference evidence="1 2" key="1">
    <citation type="submission" date="2020-08" db="EMBL/GenBank/DDBJ databases">
        <title>Sequencing the genomes of 1000 actinobacteria strains.</title>
        <authorList>
            <person name="Klenk H.-P."/>
        </authorList>
    </citation>
    <scope>NUCLEOTIDE SEQUENCE [LARGE SCALE GENOMIC DNA]</scope>
    <source>
        <strain evidence="1 2">DSM 28238</strain>
    </source>
</reference>